<protein>
    <submittedName>
        <fullName evidence="3">Chalcone isomerase family protein</fullName>
    </submittedName>
</protein>
<accession>A0AAX1MZI7</accession>
<dbReference type="Gene3D" id="3.50.70.10">
    <property type="match status" value="1"/>
</dbReference>
<dbReference type="InterPro" id="IPR016087">
    <property type="entry name" value="Chalcone_isomerase"/>
</dbReference>
<gene>
    <name evidence="3" type="ORF">KMW28_13490</name>
</gene>
<evidence type="ECO:0000259" key="2">
    <source>
        <dbReference type="Pfam" id="PF16036"/>
    </source>
</evidence>
<keyword evidence="4" id="KW-1185">Reference proteome</keyword>
<dbReference type="SUPFAM" id="SSF54626">
    <property type="entry name" value="Chalcone isomerase"/>
    <property type="match status" value="1"/>
</dbReference>
<sequence length="186" mass="20491">MKKLFYTLLVSVLSFSALQAQTTTIGDVELKNTVTVDGSSLQLNGAGIRSKYFLSLYVGSLYVPSKISDAKQVLSTDQKMIQLDIISSLISKEKMEDTIKEGFSNSMNGNTAPLQKEIDSFIAVFSEEVEVGDIFQFITNGSKLKALKNGKELTSVDNEEFNKVLFGIWLGDKPADKKLKSKMLGK</sequence>
<feature type="signal peptide" evidence="1">
    <location>
        <begin position="1"/>
        <end position="19"/>
    </location>
</feature>
<dbReference type="AlphaFoldDB" id="A0AAX1MZI7"/>
<evidence type="ECO:0000256" key="1">
    <source>
        <dbReference type="SAM" id="SignalP"/>
    </source>
</evidence>
<proteinExistence type="predicted"/>
<dbReference type="KEGG" id="fya:KMW28_13490"/>
<dbReference type="Pfam" id="PF16036">
    <property type="entry name" value="Chalcone_3"/>
    <property type="match status" value="1"/>
</dbReference>
<dbReference type="RefSeq" id="WP_066205989.1">
    <property type="nucleotide sequence ID" value="NZ_CP076132.1"/>
</dbReference>
<feature type="chain" id="PRO_5043645712" evidence="1">
    <location>
        <begin position="20"/>
        <end position="186"/>
    </location>
</feature>
<name>A0AAX1MZI7_9BACT</name>
<evidence type="ECO:0000313" key="3">
    <source>
        <dbReference type="EMBL" id="QWG00664.1"/>
    </source>
</evidence>
<keyword evidence="3" id="KW-0413">Isomerase</keyword>
<keyword evidence="1" id="KW-0732">Signal</keyword>
<dbReference type="InterPro" id="IPR036298">
    <property type="entry name" value="Chalcone_isomerase_sf"/>
</dbReference>
<organism evidence="3 4">
    <name type="scientific">Flammeovirga yaeyamensis</name>
    <dbReference type="NCBI Taxonomy" id="367791"/>
    <lineage>
        <taxon>Bacteria</taxon>
        <taxon>Pseudomonadati</taxon>
        <taxon>Bacteroidota</taxon>
        <taxon>Cytophagia</taxon>
        <taxon>Cytophagales</taxon>
        <taxon>Flammeovirgaceae</taxon>
        <taxon>Flammeovirga</taxon>
    </lineage>
</organism>
<dbReference type="InterPro" id="IPR016088">
    <property type="entry name" value="Chalcone_isomerase_3-sand"/>
</dbReference>
<dbReference type="GO" id="GO:0016872">
    <property type="term" value="F:intramolecular lyase activity"/>
    <property type="evidence" value="ECO:0007669"/>
    <property type="project" value="InterPro"/>
</dbReference>
<dbReference type="Proteomes" id="UP000678679">
    <property type="component" value="Chromosome 1"/>
</dbReference>
<dbReference type="EMBL" id="CP076132">
    <property type="protein sequence ID" value="QWG00664.1"/>
    <property type="molecule type" value="Genomic_DNA"/>
</dbReference>
<reference evidence="3 4" key="1">
    <citation type="submission" date="2021-05" db="EMBL/GenBank/DDBJ databases">
        <title>Comparative genomic studies on the polysaccharide-degrading batcterial strains of the Flammeovirga genus.</title>
        <authorList>
            <person name="Zewei F."/>
            <person name="Zheng Z."/>
            <person name="Yu L."/>
            <person name="Ruyue G."/>
            <person name="Yanhong M."/>
            <person name="Yuanyuan C."/>
            <person name="Jingyan G."/>
            <person name="Wenjun H."/>
        </authorList>
    </citation>
    <scope>NUCLEOTIDE SEQUENCE [LARGE SCALE GENOMIC DNA]</scope>
    <source>
        <strain evidence="3 4">NBRC:100898</strain>
    </source>
</reference>
<feature type="domain" description="Chalcone isomerase" evidence="2">
    <location>
        <begin position="23"/>
        <end position="185"/>
    </location>
</feature>
<evidence type="ECO:0000313" key="4">
    <source>
        <dbReference type="Proteomes" id="UP000678679"/>
    </source>
</evidence>